<dbReference type="PANTHER" id="PTHR21716">
    <property type="entry name" value="TRANSMEMBRANE PROTEIN"/>
    <property type="match status" value="1"/>
</dbReference>
<dbReference type="EMBL" id="JARFPK010000009">
    <property type="protein sequence ID" value="MDF0590204.1"/>
    <property type="molecule type" value="Genomic_DNA"/>
</dbReference>
<comment type="similarity">
    <text evidence="2">Belongs to the autoinducer-2 exporter (AI-2E) (TC 2.A.86) family.</text>
</comment>
<feature type="region of interest" description="Disordered" evidence="6">
    <location>
        <begin position="372"/>
        <end position="392"/>
    </location>
</feature>
<evidence type="ECO:0000313" key="8">
    <source>
        <dbReference type="EMBL" id="MDF0590204.1"/>
    </source>
</evidence>
<dbReference type="RefSeq" id="WP_316965960.1">
    <property type="nucleotide sequence ID" value="NZ_JARFPK010000009.1"/>
</dbReference>
<evidence type="ECO:0000256" key="1">
    <source>
        <dbReference type="ARBA" id="ARBA00004141"/>
    </source>
</evidence>
<feature type="transmembrane region" description="Helical" evidence="7">
    <location>
        <begin position="176"/>
        <end position="195"/>
    </location>
</feature>
<dbReference type="Proteomes" id="UP001220010">
    <property type="component" value="Unassembled WGS sequence"/>
</dbReference>
<accession>A0ABT5X691</accession>
<keyword evidence="3 7" id="KW-0812">Transmembrane</keyword>
<evidence type="ECO:0000256" key="7">
    <source>
        <dbReference type="SAM" id="Phobius"/>
    </source>
</evidence>
<feature type="transmembrane region" description="Helical" evidence="7">
    <location>
        <begin position="290"/>
        <end position="307"/>
    </location>
</feature>
<dbReference type="Pfam" id="PF01594">
    <property type="entry name" value="AI-2E_transport"/>
    <property type="match status" value="1"/>
</dbReference>
<protein>
    <submittedName>
        <fullName evidence="8">AI-2E family transporter</fullName>
    </submittedName>
</protein>
<feature type="transmembrane region" description="Helical" evidence="7">
    <location>
        <begin position="7"/>
        <end position="24"/>
    </location>
</feature>
<dbReference type="PANTHER" id="PTHR21716:SF71">
    <property type="entry name" value="TRANSPORT PROTEIN MJ1177-RELATED"/>
    <property type="match status" value="1"/>
</dbReference>
<keyword evidence="5 7" id="KW-0472">Membrane</keyword>
<keyword evidence="4 7" id="KW-1133">Transmembrane helix</keyword>
<evidence type="ECO:0000256" key="6">
    <source>
        <dbReference type="SAM" id="MobiDB-lite"/>
    </source>
</evidence>
<reference evidence="8 9" key="1">
    <citation type="submission" date="2023-03" db="EMBL/GenBank/DDBJ databases">
        <title>WGS of Methanotrichaceae archaeon Mx.</title>
        <authorList>
            <person name="Sorokin D.Y."/>
            <person name="Merkel A.Y."/>
        </authorList>
    </citation>
    <scope>NUCLEOTIDE SEQUENCE [LARGE SCALE GENOMIC DNA]</scope>
    <source>
        <strain evidence="8 9">Mx</strain>
    </source>
</reference>
<dbReference type="InterPro" id="IPR002549">
    <property type="entry name" value="AI-2E-like"/>
</dbReference>
<feature type="transmembrane region" description="Helical" evidence="7">
    <location>
        <begin position="224"/>
        <end position="250"/>
    </location>
</feature>
<sequence>MDSRSRFLWMAAAILVVAVAGVVYLTQNFITTILLSFFLAYVLYPIYSRILTLTKRKRISALLSLSIVFLIFLVFVLSVINALATEISNLYASQDSWEETASKLADTAGNFFERTATYADDRAPEFVAPHLGDLIALAEDQIAPILAAPAAWLVPEVLPRVSRAIIGLADWIAGNLPILMAQFGVAILLTYYLLVDGARSLERFLQLFPERATIRRFLGELNSIYNSFFNVYLINDLLIGLIAAFLYLAVGVPYPFLWGMVTAVFALIPLIGSATVYVPMALYYLVMGEYLKVAALLILGTLLLNIFPENIMRPALARAGAAIHPAVTLLAFAAPIFVIGVMGVVVGPAVYGFVLAAYRTRLSMMEEEVGAGARPFGRPPPPARSHLSVSERFRRSGRRIRRFLSRISGGRT</sequence>
<organism evidence="8 9">
    <name type="scientific">Candidatus Methanocrinis natronophilus</name>
    <dbReference type="NCBI Taxonomy" id="3033396"/>
    <lineage>
        <taxon>Archaea</taxon>
        <taxon>Methanobacteriati</taxon>
        <taxon>Methanobacteriota</taxon>
        <taxon>Stenosarchaea group</taxon>
        <taxon>Methanomicrobia</taxon>
        <taxon>Methanotrichales</taxon>
        <taxon>Methanotrichaceae</taxon>
        <taxon>Methanocrinis</taxon>
    </lineage>
</organism>
<feature type="transmembrane region" description="Helical" evidence="7">
    <location>
        <begin position="256"/>
        <end position="278"/>
    </location>
</feature>
<comment type="subcellular location">
    <subcellularLocation>
        <location evidence="1">Membrane</location>
        <topology evidence="1">Multi-pass membrane protein</topology>
    </subcellularLocation>
</comment>
<feature type="transmembrane region" description="Helical" evidence="7">
    <location>
        <begin position="59"/>
        <end position="84"/>
    </location>
</feature>
<comment type="caution">
    <text evidence="8">The sequence shown here is derived from an EMBL/GenBank/DDBJ whole genome shotgun (WGS) entry which is preliminary data.</text>
</comment>
<feature type="transmembrane region" description="Helical" evidence="7">
    <location>
        <begin position="327"/>
        <end position="358"/>
    </location>
</feature>
<proteinExistence type="inferred from homology"/>
<evidence type="ECO:0000256" key="3">
    <source>
        <dbReference type="ARBA" id="ARBA00022692"/>
    </source>
</evidence>
<name>A0ABT5X691_9EURY</name>
<feature type="transmembrane region" description="Helical" evidence="7">
    <location>
        <begin position="30"/>
        <end position="47"/>
    </location>
</feature>
<evidence type="ECO:0000256" key="5">
    <source>
        <dbReference type="ARBA" id="ARBA00023136"/>
    </source>
</evidence>
<gene>
    <name evidence="8" type="ORF">P0O15_03315</name>
</gene>
<evidence type="ECO:0000256" key="2">
    <source>
        <dbReference type="ARBA" id="ARBA00009773"/>
    </source>
</evidence>
<evidence type="ECO:0000313" key="9">
    <source>
        <dbReference type="Proteomes" id="UP001220010"/>
    </source>
</evidence>
<evidence type="ECO:0000256" key="4">
    <source>
        <dbReference type="ARBA" id="ARBA00022989"/>
    </source>
</evidence>
<keyword evidence="9" id="KW-1185">Reference proteome</keyword>